<evidence type="ECO:0000313" key="9">
    <source>
        <dbReference type="EMBL" id="MEW9855541.1"/>
    </source>
</evidence>
<feature type="transmembrane region" description="Helical" evidence="8">
    <location>
        <begin position="178"/>
        <end position="198"/>
    </location>
</feature>
<sequence>MAQRKGAVQQLATSRKLLLAVILAGVVLVMISAIRFQSPELLGQAKVLTDFDAFHIAGRLAAQGRAADAYNVSTLLQVQREMSGTQSFMPWTYPPPFTLAMQYLAGLPIGAAFVFFALSTFAFYLWVLHRIAGKWLPAVVIAVMPAIVLNLRTGQNGFLIAGLIGWFLLAFRDKRVIAGLPLGLLVIKPHLAAGVGLITLLQRRWVLLGWAGLIGLTLLALSTWIYGISIWMDFRNAVGEAGGFLARGYYPLFRMNSIFAAAYTFGLGATAAMAMQIAGALFALGLLIKASRSRIAYHHLAALTCLASLFVSPYGYDYDLTILGVALAFIVPDLLERCSGLELWVLLLLTWFVCGYGIGWNTAMAVSQPNTGVSLDQESSGLSLIAPVLALLCWALTRILWRQRAEGES</sequence>
<evidence type="ECO:0000313" key="10">
    <source>
        <dbReference type="Proteomes" id="UP001556118"/>
    </source>
</evidence>
<dbReference type="RefSeq" id="WP_367773209.1">
    <property type="nucleotide sequence ID" value="NZ_JBFNXR010000033.1"/>
</dbReference>
<evidence type="ECO:0000256" key="8">
    <source>
        <dbReference type="SAM" id="Phobius"/>
    </source>
</evidence>
<accession>A0ABV3RBR6</accession>
<feature type="transmembrane region" description="Helical" evidence="8">
    <location>
        <begin position="380"/>
        <end position="401"/>
    </location>
</feature>
<evidence type="ECO:0000256" key="2">
    <source>
        <dbReference type="ARBA" id="ARBA00022475"/>
    </source>
</evidence>
<evidence type="ECO:0000256" key="1">
    <source>
        <dbReference type="ARBA" id="ARBA00004651"/>
    </source>
</evidence>
<feature type="transmembrane region" description="Helical" evidence="8">
    <location>
        <begin position="17"/>
        <end position="36"/>
    </location>
</feature>
<comment type="caution">
    <text evidence="9">The sequence shown here is derived from an EMBL/GenBank/DDBJ whole genome shotgun (WGS) entry which is preliminary data.</text>
</comment>
<dbReference type="EMBL" id="JBFNXR010000033">
    <property type="protein sequence ID" value="MEW9855541.1"/>
    <property type="molecule type" value="Genomic_DNA"/>
</dbReference>
<comment type="subcellular location">
    <subcellularLocation>
        <location evidence="1">Cell membrane</location>
        <topology evidence="1">Multi-pass membrane protein</topology>
    </subcellularLocation>
</comment>
<keyword evidence="3 9" id="KW-0808">Transferase</keyword>
<keyword evidence="2" id="KW-1003">Cell membrane</keyword>
<dbReference type="Proteomes" id="UP001556118">
    <property type="component" value="Unassembled WGS sequence"/>
</dbReference>
<dbReference type="InterPro" id="IPR018584">
    <property type="entry name" value="GT87"/>
</dbReference>
<feature type="transmembrane region" description="Helical" evidence="8">
    <location>
        <begin position="258"/>
        <end position="288"/>
    </location>
</feature>
<feature type="transmembrane region" description="Helical" evidence="8">
    <location>
        <begin position="320"/>
        <end position="336"/>
    </location>
</feature>
<feature type="transmembrane region" description="Helical" evidence="8">
    <location>
        <begin position="103"/>
        <end position="126"/>
    </location>
</feature>
<keyword evidence="9" id="KW-0328">Glycosyltransferase</keyword>
<keyword evidence="4 8" id="KW-0812">Transmembrane</keyword>
<feature type="transmembrane region" description="Helical" evidence="8">
    <location>
        <begin position="205"/>
        <end position="226"/>
    </location>
</feature>
<proteinExistence type="inferred from homology"/>
<reference evidence="9 10" key="1">
    <citation type="submission" date="2024-06" db="EMBL/GenBank/DDBJ databases">
        <title>Novosphingobium rhizovicinus M1R2S20.</title>
        <authorList>
            <person name="Sun J.-Q."/>
        </authorList>
    </citation>
    <scope>NUCLEOTIDE SEQUENCE [LARGE SCALE GENOMIC DNA]</scope>
    <source>
        <strain evidence="9 10">M1R2S20</strain>
    </source>
</reference>
<comment type="similarity">
    <text evidence="7">Belongs to the glycosyltransferase 87 family.</text>
</comment>
<gene>
    <name evidence="9" type="ORF">ABUH87_10220</name>
</gene>
<evidence type="ECO:0000256" key="7">
    <source>
        <dbReference type="ARBA" id="ARBA00024033"/>
    </source>
</evidence>
<evidence type="ECO:0000256" key="3">
    <source>
        <dbReference type="ARBA" id="ARBA00022679"/>
    </source>
</evidence>
<evidence type="ECO:0000256" key="4">
    <source>
        <dbReference type="ARBA" id="ARBA00022692"/>
    </source>
</evidence>
<keyword evidence="10" id="KW-1185">Reference proteome</keyword>
<keyword evidence="5 8" id="KW-1133">Transmembrane helix</keyword>
<feature type="transmembrane region" description="Helical" evidence="8">
    <location>
        <begin position="343"/>
        <end position="360"/>
    </location>
</feature>
<dbReference type="GO" id="GO:0016757">
    <property type="term" value="F:glycosyltransferase activity"/>
    <property type="evidence" value="ECO:0007669"/>
    <property type="project" value="UniProtKB-KW"/>
</dbReference>
<keyword evidence="6 8" id="KW-0472">Membrane</keyword>
<dbReference type="EC" id="2.4.-.-" evidence="9"/>
<name>A0ABV3RBR6_9SPHN</name>
<organism evidence="9 10">
    <name type="scientific">Novosphingobium rhizovicinum</name>
    <dbReference type="NCBI Taxonomy" id="3228928"/>
    <lineage>
        <taxon>Bacteria</taxon>
        <taxon>Pseudomonadati</taxon>
        <taxon>Pseudomonadota</taxon>
        <taxon>Alphaproteobacteria</taxon>
        <taxon>Sphingomonadales</taxon>
        <taxon>Sphingomonadaceae</taxon>
        <taxon>Novosphingobium</taxon>
    </lineage>
</organism>
<evidence type="ECO:0000256" key="6">
    <source>
        <dbReference type="ARBA" id="ARBA00023136"/>
    </source>
</evidence>
<feature type="transmembrane region" description="Helical" evidence="8">
    <location>
        <begin position="156"/>
        <end position="172"/>
    </location>
</feature>
<protein>
    <submittedName>
        <fullName evidence="9">Glycosyltransferase family 87 protein</fullName>
        <ecNumber evidence="9">2.4.-.-</ecNumber>
    </submittedName>
</protein>
<evidence type="ECO:0000256" key="5">
    <source>
        <dbReference type="ARBA" id="ARBA00022989"/>
    </source>
</evidence>
<feature type="transmembrane region" description="Helical" evidence="8">
    <location>
        <begin position="295"/>
        <end position="314"/>
    </location>
</feature>
<dbReference type="Pfam" id="PF09594">
    <property type="entry name" value="GT87"/>
    <property type="match status" value="1"/>
</dbReference>